<keyword evidence="6" id="KW-1185">Reference proteome</keyword>
<dbReference type="Pfam" id="PF13302">
    <property type="entry name" value="Acetyltransf_3"/>
    <property type="match status" value="1"/>
</dbReference>
<feature type="domain" description="N-acetyltransferase" evidence="4">
    <location>
        <begin position="16"/>
        <end position="186"/>
    </location>
</feature>
<gene>
    <name evidence="5" type="ORF">C1706_03735</name>
</gene>
<evidence type="ECO:0000256" key="2">
    <source>
        <dbReference type="ARBA" id="ARBA00023315"/>
    </source>
</evidence>
<dbReference type="InterPro" id="IPR051531">
    <property type="entry name" value="N-acetyltransferase"/>
</dbReference>
<organism evidence="5 6">
    <name type="scientific">Propioniciclava flava</name>
    <dbReference type="NCBI Taxonomy" id="2072026"/>
    <lineage>
        <taxon>Bacteria</taxon>
        <taxon>Bacillati</taxon>
        <taxon>Actinomycetota</taxon>
        <taxon>Actinomycetes</taxon>
        <taxon>Propionibacteriales</taxon>
        <taxon>Propionibacteriaceae</taxon>
        <taxon>Propioniciclava</taxon>
    </lineage>
</organism>
<dbReference type="OrthoDB" id="5242221at2"/>
<name>A0A4Q2EIJ4_9ACTN</name>
<evidence type="ECO:0000313" key="6">
    <source>
        <dbReference type="Proteomes" id="UP000290624"/>
    </source>
</evidence>
<evidence type="ECO:0000259" key="4">
    <source>
        <dbReference type="PROSITE" id="PS51186"/>
    </source>
</evidence>
<dbReference type="InterPro" id="IPR016181">
    <property type="entry name" value="Acyl_CoA_acyltransferase"/>
</dbReference>
<dbReference type="PANTHER" id="PTHR43792">
    <property type="entry name" value="GNAT FAMILY, PUTATIVE (AFU_ORTHOLOGUE AFUA_3G00765)-RELATED-RELATED"/>
    <property type="match status" value="1"/>
</dbReference>
<evidence type="ECO:0000256" key="3">
    <source>
        <dbReference type="ARBA" id="ARBA00038502"/>
    </source>
</evidence>
<dbReference type="PANTHER" id="PTHR43792:SF8">
    <property type="entry name" value="[RIBOSOMAL PROTEIN US5]-ALANINE N-ACETYLTRANSFERASE"/>
    <property type="match status" value="1"/>
</dbReference>
<keyword evidence="2" id="KW-0012">Acyltransferase</keyword>
<dbReference type="InterPro" id="IPR000182">
    <property type="entry name" value="GNAT_dom"/>
</dbReference>
<protein>
    <submittedName>
        <fullName evidence="5">GNAT family N-acetyltransferase</fullName>
    </submittedName>
</protein>
<reference evidence="5 6" key="1">
    <citation type="submission" date="2018-01" db="EMBL/GenBank/DDBJ databases">
        <title>Lactibacter flavus gen. nov., sp. nov., a novel bacterium of the family Propionibacteriaceae isolated from raw milk and dairy products.</title>
        <authorList>
            <person name="Wenning M."/>
            <person name="Breitenwieser F."/>
            <person name="Huptas C."/>
            <person name="von Neubeck M."/>
            <person name="Busse H.-J."/>
            <person name="Scherer S."/>
        </authorList>
    </citation>
    <scope>NUCLEOTIDE SEQUENCE [LARGE SCALE GENOMIC DNA]</scope>
    <source>
        <strain evidence="5 6">VG341</strain>
    </source>
</reference>
<dbReference type="Proteomes" id="UP000290624">
    <property type="component" value="Unassembled WGS sequence"/>
</dbReference>
<dbReference type="Gene3D" id="3.40.630.30">
    <property type="match status" value="1"/>
</dbReference>
<comment type="similarity">
    <text evidence="3">Belongs to the acetyltransferase family. RimJ subfamily.</text>
</comment>
<proteinExistence type="inferred from homology"/>
<dbReference type="SUPFAM" id="SSF55729">
    <property type="entry name" value="Acyl-CoA N-acyltransferases (Nat)"/>
    <property type="match status" value="1"/>
</dbReference>
<sequence>MRRARRWPVSLQHGPIGLRPLRATDEDAWYAVRARNAAWTLPWDATRPPGTPDSGLTFRRMVRRLDADARAGRSLPWVITWTEPSGVSRLVGQLTISGITYGSARWGMAGYWVDRDVAGRGVVPTALALGGDHAFTVVKLHRLEVAIRPENANSLRVVEKLGFRAEGLRPAYMHVNGAWRDHLMFALHAEEVDPAGLLGRLPADR</sequence>
<evidence type="ECO:0000256" key="1">
    <source>
        <dbReference type="ARBA" id="ARBA00022679"/>
    </source>
</evidence>
<dbReference type="GO" id="GO:0005737">
    <property type="term" value="C:cytoplasm"/>
    <property type="evidence" value="ECO:0007669"/>
    <property type="project" value="TreeGrafter"/>
</dbReference>
<dbReference type="GO" id="GO:0008999">
    <property type="term" value="F:protein-N-terminal-alanine acetyltransferase activity"/>
    <property type="evidence" value="ECO:0007669"/>
    <property type="project" value="TreeGrafter"/>
</dbReference>
<keyword evidence="1 5" id="KW-0808">Transferase</keyword>
<dbReference type="AlphaFoldDB" id="A0A4Q2EIJ4"/>
<dbReference type="EMBL" id="PPCV01000002">
    <property type="protein sequence ID" value="RXW33179.1"/>
    <property type="molecule type" value="Genomic_DNA"/>
</dbReference>
<evidence type="ECO:0000313" key="5">
    <source>
        <dbReference type="EMBL" id="RXW33179.1"/>
    </source>
</evidence>
<comment type="caution">
    <text evidence="5">The sequence shown here is derived from an EMBL/GenBank/DDBJ whole genome shotgun (WGS) entry which is preliminary data.</text>
</comment>
<accession>A0A4Q2EIJ4</accession>
<dbReference type="PROSITE" id="PS51186">
    <property type="entry name" value="GNAT"/>
    <property type="match status" value="1"/>
</dbReference>